<feature type="compositionally biased region" description="Polar residues" evidence="1">
    <location>
        <begin position="65"/>
        <end position="74"/>
    </location>
</feature>
<reference evidence="2" key="1">
    <citation type="submission" date="2023-03" db="EMBL/GenBank/DDBJ databases">
        <title>Massive genome expansion in bonnet fungi (Mycena s.s.) driven by repeated elements and novel gene families across ecological guilds.</title>
        <authorList>
            <consortium name="Lawrence Berkeley National Laboratory"/>
            <person name="Harder C.B."/>
            <person name="Miyauchi S."/>
            <person name="Viragh M."/>
            <person name="Kuo A."/>
            <person name="Thoen E."/>
            <person name="Andreopoulos B."/>
            <person name="Lu D."/>
            <person name="Skrede I."/>
            <person name="Drula E."/>
            <person name="Henrissat B."/>
            <person name="Morin E."/>
            <person name="Kohler A."/>
            <person name="Barry K."/>
            <person name="LaButti K."/>
            <person name="Morin E."/>
            <person name="Salamov A."/>
            <person name="Lipzen A."/>
            <person name="Mereny Z."/>
            <person name="Hegedus B."/>
            <person name="Baldrian P."/>
            <person name="Stursova M."/>
            <person name="Weitz H."/>
            <person name="Taylor A."/>
            <person name="Grigoriev I.V."/>
            <person name="Nagy L.G."/>
            <person name="Martin F."/>
            <person name="Kauserud H."/>
        </authorList>
    </citation>
    <scope>NUCLEOTIDE SEQUENCE</scope>
    <source>
        <strain evidence="2">CBHHK200</strain>
    </source>
</reference>
<evidence type="ECO:0000313" key="2">
    <source>
        <dbReference type="EMBL" id="KAJ7025261.1"/>
    </source>
</evidence>
<protein>
    <submittedName>
        <fullName evidence="2">Uncharacterized protein</fullName>
    </submittedName>
</protein>
<feature type="compositionally biased region" description="Low complexity" evidence="1">
    <location>
        <begin position="1"/>
        <end position="34"/>
    </location>
</feature>
<evidence type="ECO:0000256" key="1">
    <source>
        <dbReference type="SAM" id="MobiDB-lite"/>
    </source>
</evidence>
<gene>
    <name evidence="2" type="ORF">C8F04DRAFT_1269384</name>
</gene>
<name>A0AAD6SCD9_9AGAR</name>
<sequence length="207" mass="21001">MALPSRSFASPPTSPTSHTSPSGQAGIGQAAGEADPFLTHSRLPNPHPHPADEHGVEPPLRRCTRGNSGSNSLRTTGSTSASSGTNASSYGVLLAHPSLSMPTHPEEGNLFDAPPRGAKLTHEHGGGDADGGLATGGVGLGGAASGAGAATILRRILSPSQLAILVEEEGDGSVLPHELLLVVLQLRETPRAVGEDEADDEEARVGR</sequence>
<dbReference type="AlphaFoldDB" id="A0AAD6SCD9"/>
<proteinExistence type="predicted"/>
<organism evidence="2 3">
    <name type="scientific">Mycena alexandri</name>
    <dbReference type="NCBI Taxonomy" id="1745969"/>
    <lineage>
        <taxon>Eukaryota</taxon>
        <taxon>Fungi</taxon>
        <taxon>Dikarya</taxon>
        <taxon>Basidiomycota</taxon>
        <taxon>Agaricomycotina</taxon>
        <taxon>Agaricomycetes</taxon>
        <taxon>Agaricomycetidae</taxon>
        <taxon>Agaricales</taxon>
        <taxon>Marasmiineae</taxon>
        <taxon>Mycenaceae</taxon>
        <taxon>Mycena</taxon>
    </lineage>
</organism>
<feature type="compositionally biased region" description="Basic and acidic residues" evidence="1">
    <location>
        <begin position="49"/>
        <end position="60"/>
    </location>
</feature>
<accession>A0AAD6SCD9</accession>
<dbReference type="EMBL" id="JARJCM010000156">
    <property type="protein sequence ID" value="KAJ7025261.1"/>
    <property type="molecule type" value="Genomic_DNA"/>
</dbReference>
<feature type="region of interest" description="Disordered" evidence="1">
    <location>
        <begin position="1"/>
        <end position="89"/>
    </location>
</feature>
<keyword evidence="3" id="KW-1185">Reference proteome</keyword>
<feature type="compositionally biased region" description="Low complexity" evidence="1">
    <location>
        <begin position="75"/>
        <end position="89"/>
    </location>
</feature>
<dbReference type="Proteomes" id="UP001218188">
    <property type="component" value="Unassembled WGS sequence"/>
</dbReference>
<comment type="caution">
    <text evidence="2">The sequence shown here is derived from an EMBL/GenBank/DDBJ whole genome shotgun (WGS) entry which is preliminary data.</text>
</comment>
<evidence type="ECO:0000313" key="3">
    <source>
        <dbReference type="Proteomes" id="UP001218188"/>
    </source>
</evidence>